<dbReference type="Proteomes" id="UP000782241">
    <property type="component" value="Unassembled WGS sequence"/>
</dbReference>
<dbReference type="EMBL" id="JAGPUO010000007">
    <property type="protein sequence ID" value="KAG5661349.1"/>
    <property type="molecule type" value="Genomic_DNA"/>
</dbReference>
<dbReference type="PANTHER" id="PTHR48182">
    <property type="entry name" value="PROTEIN SERAC1"/>
    <property type="match status" value="1"/>
</dbReference>
<keyword evidence="7" id="KW-0472">Membrane</keyword>
<evidence type="ECO:0000256" key="3">
    <source>
        <dbReference type="ARBA" id="ARBA00004370"/>
    </source>
</evidence>
<feature type="domain" description="DUF676" evidence="8">
    <location>
        <begin position="56"/>
        <end position="197"/>
    </location>
</feature>
<reference evidence="9" key="1">
    <citation type="submission" date="2021-04" db="EMBL/GenBank/DDBJ databases">
        <title>Draft genome of Fusarium avenaceum strain F156N33, isolated from an atmospheric sample in Virginia.</title>
        <authorList>
            <person name="Yang S."/>
            <person name="Vinatzer B.A."/>
            <person name="Coleman J."/>
        </authorList>
    </citation>
    <scope>NUCLEOTIDE SEQUENCE</scope>
    <source>
        <strain evidence="9">F156N33</strain>
    </source>
</reference>
<dbReference type="GO" id="GO:0016020">
    <property type="term" value="C:membrane"/>
    <property type="evidence" value="ECO:0007669"/>
    <property type="project" value="UniProtKB-SubCell"/>
</dbReference>
<dbReference type="Gene3D" id="3.40.50.1820">
    <property type="entry name" value="alpha/beta hydrolase"/>
    <property type="match status" value="1"/>
</dbReference>
<comment type="similarity">
    <text evidence="4">Belongs to the putative lipase ROG1 family.</text>
</comment>
<evidence type="ECO:0000256" key="5">
    <source>
        <dbReference type="ARBA" id="ARBA00022824"/>
    </source>
</evidence>
<dbReference type="GO" id="GO:0005739">
    <property type="term" value="C:mitochondrion"/>
    <property type="evidence" value="ECO:0007669"/>
    <property type="project" value="UniProtKB-SubCell"/>
</dbReference>
<dbReference type="AlphaFoldDB" id="A0A9P7KTN3"/>
<proteinExistence type="inferred from homology"/>
<evidence type="ECO:0000256" key="6">
    <source>
        <dbReference type="ARBA" id="ARBA00023128"/>
    </source>
</evidence>
<comment type="subcellular location">
    <subcellularLocation>
        <location evidence="2">Endoplasmic reticulum</location>
    </subcellularLocation>
    <subcellularLocation>
        <location evidence="3">Membrane</location>
    </subcellularLocation>
    <subcellularLocation>
        <location evidence="1">Mitochondrion</location>
    </subcellularLocation>
</comment>
<evidence type="ECO:0000313" key="9">
    <source>
        <dbReference type="EMBL" id="KAG5661349.1"/>
    </source>
</evidence>
<dbReference type="InterPro" id="IPR029058">
    <property type="entry name" value="AB_hydrolase_fold"/>
</dbReference>
<comment type="caution">
    <text evidence="9">The sequence shown here is derived from an EMBL/GenBank/DDBJ whole genome shotgun (WGS) entry which is preliminary data.</text>
</comment>
<name>A0A9P7KTN3_9HYPO</name>
<evidence type="ECO:0000256" key="2">
    <source>
        <dbReference type="ARBA" id="ARBA00004240"/>
    </source>
</evidence>
<accession>A0A9P7KTN3</accession>
<gene>
    <name evidence="9" type="ORF">KAF25_005471</name>
</gene>
<dbReference type="InterPro" id="IPR052374">
    <property type="entry name" value="SERAC1"/>
</dbReference>
<evidence type="ECO:0000256" key="4">
    <source>
        <dbReference type="ARBA" id="ARBA00007920"/>
    </source>
</evidence>
<keyword evidence="10" id="KW-1185">Reference proteome</keyword>
<dbReference type="PANTHER" id="PTHR48182:SF2">
    <property type="entry name" value="PROTEIN SERAC1"/>
    <property type="match status" value="1"/>
</dbReference>
<evidence type="ECO:0000256" key="1">
    <source>
        <dbReference type="ARBA" id="ARBA00004173"/>
    </source>
</evidence>
<organism evidence="9 10">
    <name type="scientific">Fusarium avenaceum</name>
    <dbReference type="NCBI Taxonomy" id="40199"/>
    <lineage>
        <taxon>Eukaryota</taxon>
        <taxon>Fungi</taxon>
        <taxon>Dikarya</taxon>
        <taxon>Ascomycota</taxon>
        <taxon>Pezizomycotina</taxon>
        <taxon>Sordariomycetes</taxon>
        <taxon>Hypocreomycetidae</taxon>
        <taxon>Hypocreales</taxon>
        <taxon>Nectriaceae</taxon>
        <taxon>Fusarium</taxon>
        <taxon>Fusarium tricinctum species complex</taxon>
    </lineage>
</organism>
<dbReference type="InterPro" id="IPR007751">
    <property type="entry name" value="DUF676_lipase-like"/>
</dbReference>
<sequence length="311" mass="34167">MAKMKLRDLVHRVRKRSSKSKDGEILEERLEEVLQQRFGIFVLNDAVTSNTNAVDFVAVHGLGGHPVRTWQHAETRASWLQDFIPRDIRNARVMSYGYSSVVASSKSTAGVEEFAQDLLERLKAVRLDSTRPIIFICHSMGGLIVKKVKAHAGALIVAHERAEIYGTIAHSTVGIVFLATPHRGSSFAAPAEFASMVLHAAQLGTGTNRKLVASLKKNAELLWDISSQFVGRATGIHIKTFYETDSLPYMSSLVVDKNSAVLQLPNEIAGPMLNTNHRTICRFSHPGCQNYALICAALRDIYSKATVNGSA</sequence>
<keyword evidence="5" id="KW-0256">Endoplasmic reticulum</keyword>
<keyword evidence="6" id="KW-0496">Mitochondrion</keyword>
<dbReference type="SUPFAM" id="SSF53474">
    <property type="entry name" value="alpha/beta-Hydrolases"/>
    <property type="match status" value="1"/>
</dbReference>
<evidence type="ECO:0000256" key="7">
    <source>
        <dbReference type="ARBA" id="ARBA00023136"/>
    </source>
</evidence>
<evidence type="ECO:0000313" key="10">
    <source>
        <dbReference type="Proteomes" id="UP000782241"/>
    </source>
</evidence>
<dbReference type="Pfam" id="PF05057">
    <property type="entry name" value="DUF676"/>
    <property type="match status" value="1"/>
</dbReference>
<evidence type="ECO:0000259" key="8">
    <source>
        <dbReference type="Pfam" id="PF05057"/>
    </source>
</evidence>
<protein>
    <recommendedName>
        <fullName evidence="8">DUF676 domain-containing protein</fullName>
    </recommendedName>
</protein>
<dbReference type="GO" id="GO:0005783">
    <property type="term" value="C:endoplasmic reticulum"/>
    <property type="evidence" value="ECO:0007669"/>
    <property type="project" value="UniProtKB-SubCell"/>
</dbReference>